<dbReference type="PROSITE" id="PS50010">
    <property type="entry name" value="DH_2"/>
    <property type="match status" value="1"/>
</dbReference>
<dbReference type="PANTHER" id="PTHR46026">
    <property type="entry name" value="RHO-TYPE GUANINE NUCLEOTIDE EXCHANGE FACTOR, ISOFORM F"/>
    <property type="match status" value="1"/>
</dbReference>
<evidence type="ECO:0000313" key="10">
    <source>
        <dbReference type="EMBL" id="KAH0811606.1"/>
    </source>
</evidence>
<dbReference type="InterPro" id="IPR035899">
    <property type="entry name" value="DBL_dom_sf"/>
</dbReference>
<dbReference type="Gene3D" id="1.20.900.10">
    <property type="entry name" value="Dbl homology (DH) domain"/>
    <property type="match status" value="1"/>
</dbReference>
<name>A0A8J6HC32_TENMO</name>
<dbReference type="Pfam" id="PF00621">
    <property type="entry name" value="RhoGEF"/>
    <property type="match status" value="1"/>
</dbReference>
<feature type="domain" description="SH3" evidence="7">
    <location>
        <begin position="3"/>
        <end position="61"/>
    </location>
</feature>
<comment type="caution">
    <text evidence="10">The sequence shown here is derived from an EMBL/GenBank/DDBJ whole genome shotgun (WGS) entry which is preliminary data.</text>
</comment>
<evidence type="ECO:0008006" key="12">
    <source>
        <dbReference type="Google" id="ProtNLM"/>
    </source>
</evidence>
<dbReference type="PROSITE" id="PS50002">
    <property type="entry name" value="SH3"/>
    <property type="match status" value="1"/>
</dbReference>
<dbReference type="PANTHER" id="PTHR46026:SF1">
    <property type="entry name" value="RHO-TYPE GUANINE NUCLEOTIDE EXCHANGE FACTOR, ISOFORM F"/>
    <property type="match status" value="1"/>
</dbReference>
<evidence type="ECO:0000259" key="8">
    <source>
        <dbReference type="PROSITE" id="PS50003"/>
    </source>
</evidence>
<sequence>MAAEPLVVQAIFPFKGANNDELCFKKGDIITVTQKDDGWWEGTLNGKTGWFPSNYVKESKDAPKPVIVQQNQYKSVVLKDLIDSEKAHVTELDGLVTNFLQPLEKSSTLTPDEYKQLTGNIAEVLETHQQLLKLMEIEQGKPGLEQRIGRLFINWAPRIKSVNQAYCALHPKAACILDQYKEELTKYMEARGATSPGVLVLTVLLSKPFRRLEKYSGMLQELERHVEECHPDRGDTQRSVAVYKDIATSCSATRRQKELELQVLTGPVRGWEGPSLATLGDIIYMGSVAVGPQHHDRYFVLFPTTLLILSVSHRLSAFIYEGKLPLSGLVVNRLEDSEQYKNALEISTPLIEKKVAVCQSKNEANHWVDLLRKHMPKSAAVSNQKVAPSQAQFVPQPPPHLNRRGYSNRTSVLCYKTTVEYEPKYPPETYPPCAPFASLTRFFRKCIKDKTINRRLLKQLLYPEYLNRMNLAMVRIRHHKTECVIMTKGTHCRVSVINCDSDSDSESDSEKTRIKRQDAVESSSSDSSGQSSSSSNPFGYIRYYNPQTSTQTEVGTKYESFIDYGDVSKTRMADEQPKKASVVLTSTAKLELLHKQASENSEASSCITPKPFGACEDLVHLDGSIVGDSLRVPSQYVPMERQSCPTKLVGNKFNASSLTTIYIPPWSNSDTNISCKANFDLGPENDDASSTATHSSSLELPLNTLPLPDKVVAELLYNFDSEESDTPSAKTVIKPPSEFQEGNAQFRKHSITKPRRRSSIQINPQDLNGAKPARRCVSSKYLRMSPSYCRGCIECHSPRSSDSGMAGSCTLNSPTSVQDMPNRAITLSELEARDFESQCPCTSPFGSTPRTSCQPSVSGSNSVRTSVTSSLDLYPQPCMHSRAEEGPIKSKSMGCLLDEAEEDVEGAEEEEEVPIYKSGLYAHWWLKAKIPASVTSPLVAAANATSPSGRAAATTSSPPPPPPPHGRGWSATSLRPAPPLRPCLAFGPAPYNRPSHRPLSYKEDGVILDVIEAYFCTVKPRTNVNSADLLTGGNVRMHDKLARSHRSSIDLSRSSSSNAMVAQPLQPRNYRPHAPRASTWCCGSFVVRQLRKTQHLE</sequence>
<keyword evidence="11" id="KW-1185">Reference proteome</keyword>
<dbReference type="SUPFAM" id="SSF50729">
    <property type="entry name" value="PH domain-like"/>
    <property type="match status" value="1"/>
</dbReference>
<dbReference type="SMART" id="SM00326">
    <property type="entry name" value="SH3"/>
    <property type="match status" value="1"/>
</dbReference>
<keyword evidence="3" id="KW-0344">Guanine-nucleotide releasing factor</keyword>
<evidence type="ECO:0000256" key="5">
    <source>
        <dbReference type="PROSITE-ProRule" id="PRU00192"/>
    </source>
</evidence>
<dbReference type="PROSITE" id="PS50003">
    <property type="entry name" value="PH_DOMAIN"/>
    <property type="match status" value="1"/>
</dbReference>
<evidence type="ECO:0000256" key="3">
    <source>
        <dbReference type="ARBA" id="ARBA00022658"/>
    </source>
</evidence>
<comment type="subcellular location">
    <subcellularLocation>
        <location evidence="1">Cell projection</location>
        <location evidence="1">Lamellipodium</location>
    </subcellularLocation>
</comment>
<dbReference type="CDD" id="cd11877">
    <property type="entry name" value="SH3_PIX"/>
    <property type="match status" value="1"/>
</dbReference>
<dbReference type="SMART" id="SM00233">
    <property type="entry name" value="PH"/>
    <property type="match status" value="1"/>
</dbReference>
<dbReference type="GO" id="GO:0016192">
    <property type="term" value="P:vesicle-mediated transport"/>
    <property type="evidence" value="ECO:0007669"/>
    <property type="project" value="UniProtKB-ARBA"/>
</dbReference>
<dbReference type="GO" id="GO:0005737">
    <property type="term" value="C:cytoplasm"/>
    <property type="evidence" value="ECO:0007669"/>
    <property type="project" value="TreeGrafter"/>
</dbReference>
<dbReference type="InterPro" id="IPR001849">
    <property type="entry name" value="PH_domain"/>
</dbReference>
<dbReference type="SMART" id="SM00325">
    <property type="entry name" value="RhoGEF"/>
    <property type="match status" value="1"/>
</dbReference>
<dbReference type="InterPro" id="IPR011993">
    <property type="entry name" value="PH-like_dom_sf"/>
</dbReference>
<dbReference type="CDD" id="cd00160">
    <property type="entry name" value="RhoGEF"/>
    <property type="match status" value="1"/>
</dbReference>
<feature type="domain" description="DH" evidence="9">
    <location>
        <begin position="73"/>
        <end position="253"/>
    </location>
</feature>
<feature type="compositionally biased region" description="Basic and acidic residues" evidence="6">
    <location>
        <begin position="508"/>
        <end position="519"/>
    </location>
</feature>
<evidence type="ECO:0000256" key="2">
    <source>
        <dbReference type="ARBA" id="ARBA00022443"/>
    </source>
</evidence>
<feature type="compositionally biased region" description="Low complexity" evidence="6">
    <location>
        <begin position="522"/>
        <end position="535"/>
    </location>
</feature>
<keyword evidence="4" id="KW-0966">Cell projection</keyword>
<dbReference type="InterPro" id="IPR001452">
    <property type="entry name" value="SH3_domain"/>
</dbReference>
<feature type="region of interest" description="Disordered" evidence="6">
    <location>
        <begin position="500"/>
        <end position="538"/>
    </location>
</feature>
<accession>A0A8J6HC32</accession>
<dbReference type="GO" id="GO:0005085">
    <property type="term" value="F:guanyl-nucleotide exchange factor activity"/>
    <property type="evidence" value="ECO:0007669"/>
    <property type="project" value="UniProtKB-KW"/>
</dbReference>
<reference evidence="10" key="2">
    <citation type="submission" date="2021-08" db="EMBL/GenBank/DDBJ databases">
        <authorList>
            <person name="Eriksson T."/>
        </authorList>
    </citation>
    <scope>NUCLEOTIDE SEQUENCE</scope>
    <source>
        <strain evidence="10">Stoneville</strain>
        <tissue evidence="10">Whole head</tissue>
    </source>
</reference>
<feature type="compositionally biased region" description="Low complexity" evidence="6">
    <location>
        <begin position="945"/>
        <end position="956"/>
    </location>
</feature>
<dbReference type="InterPro" id="IPR036028">
    <property type="entry name" value="SH3-like_dom_sf"/>
</dbReference>
<gene>
    <name evidence="10" type="ORF">GEV33_011179</name>
</gene>
<evidence type="ECO:0000313" key="11">
    <source>
        <dbReference type="Proteomes" id="UP000719412"/>
    </source>
</evidence>
<evidence type="ECO:0000259" key="9">
    <source>
        <dbReference type="PROSITE" id="PS50010"/>
    </source>
</evidence>
<dbReference type="SUPFAM" id="SSF48065">
    <property type="entry name" value="DBL homology domain (DH-domain)"/>
    <property type="match status" value="1"/>
</dbReference>
<feature type="compositionally biased region" description="Basic residues" evidence="6">
    <location>
        <begin position="746"/>
        <end position="758"/>
    </location>
</feature>
<feature type="region of interest" description="Disordered" evidence="6">
    <location>
        <begin position="945"/>
        <end position="974"/>
    </location>
</feature>
<dbReference type="AlphaFoldDB" id="A0A8J6HC32"/>
<dbReference type="CDD" id="cd01225">
    <property type="entry name" value="PH_Cool_Pix"/>
    <property type="match status" value="1"/>
</dbReference>
<dbReference type="EMBL" id="JABDTM020026692">
    <property type="protein sequence ID" value="KAH0811606.1"/>
    <property type="molecule type" value="Genomic_DNA"/>
</dbReference>
<dbReference type="Gene3D" id="2.30.30.40">
    <property type="entry name" value="SH3 Domains"/>
    <property type="match status" value="1"/>
</dbReference>
<dbReference type="Pfam" id="PF07653">
    <property type="entry name" value="SH3_2"/>
    <property type="match status" value="1"/>
</dbReference>
<protein>
    <recommendedName>
        <fullName evidence="12">Rho guanine nucleotide exchange factor 7</fullName>
    </recommendedName>
</protein>
<evidence type="ECO:0000256" key="4">
    <source>
        <dbReference type="ARBA" id="ARBA00023273"/>
    </source>
</evidence>
<proteinExistence type="predicted"/>
<keyword evidence="2 5" id="KW-0728">SH3 domain</keyword>
<dbReference type="GO" id="GO:0030027">
    <property type="term" value="C:lamellipodium"/>
    <property type="evidence" value="ECO:0007669"/>
    <property type="project" value="UniProtKB-SubCell"/>
</dbReference>
<dbReference type="FunFam" id="2.30.30.40:FF:000072">
    <property type="entry name" value="Unconventional Myosin IB"/>
    <property type="match status" value="1"/>
</dbReference>
<evidence type="ECO:0000256" key="1">
    <source>
        <dbReference type="ARBA" id="ARBA00004510"/>
    </source>
</evidence>
<dbReference type="PRINTS" id="PR00452">
    <property type="entry name" value="SH3DOMAIN"/>
</dbReference>
<dbReference type="Proteomes" id="UP000719412">
    <property type="component" value="Unassembled WGS sequence"/>
</dbReference>
<reference evidence="10" key="1">
    <citation type="journal article" date="2020" name="J Insects Food Feed">
        <title>The yellow mealworm (Tenebrio molitor) genome: a resource for the emerging insects as food and feed industry.</title>
        <authorList>
            <person name="Eriksson T."/>
            <person name="Andere A."/>
            <person name="Kelstrup H."/>
            <person name="Emery V."/>
            <person name="Picard C."/>
        </authorList>
    </citation>
    <scope>NUCLEOTIDE SEQUENCE</scope>
    <source>
        <strain evidence="10">Stoneville</strain>
        <tissue evidence="10">Whole head</tissue>
    </source>
</reference>
<feature type="domain" description="PH" evidence="8">
    <location>
        <begin position="275"/>
        <end position="376"/>
    </location>
</feature>
<dbReference type="InterPro" id="IPR000219">
    <property type="entry name" value="DH_dom"/>
</dbReference>
<dbReference type="SUPFAM" id="SSF50044">
    <property type="entry name" value="SH3-domain"/>
    <property type="match status" value="1"/>
</dbReference>
<dbReference type="Gene3D" id="2.30.29.30">
    <property type="entry name" value="Pleckstrin-homology domain (PH domain)/Phosphotyrosine-binding domain (PTB)"/>
    <property type="match status" value="1"/>
</dbReference>
<evidence type="ECO:0000256" key="6">
    <source>
        <dbReference type="SAM" id="MobiDB-lite"/>
    </source>
</evidence>
<organism evidence="10 11">
    <name type="scientific">Tenebrio molitor</name>
    <name type="common">Yellow mealworm beetle</name>
    <dbReference type="NCBI Taxonomy" id="7067"/>
    <lineage>
        <taxon>Eukaryota</taxon>
        <taxon>Metazoa</taxon>
        <taxon>Ecdysozoa</taxon>
        <taxon>Arthropoda</taxon>
        <taxon>Hexapoda</taxon>
        <taxon>Insecta</taxon>
        <taxon>Pterygota</taxon>
        <taxon>Neoptera</taxon>
        <taxon>Endopterygota</taxon>
        <taxon>Coleoptera</taxon>
        <taxon>Polyphaga</taxon>
        <taxon>Cucujiformia</taxon>
        <taxon>Tenebrionidae</taxon>
        <taxon>Tenebrio</taxon>
    </lineage>
</organism>
<feature type="region of interest" description="Disordered" evidence="6">
    <location>
        <begin position="739"/>
        <end position="758"/>
    </location>
</feature>
<dbReference type="InterPro" id="IPR046376">
    <property type="entry name" value="PH_Cool_Pix"/>
</dbReference>
<evidence type="ECO:0000259" key="7">
    <source>
        <dbReference type="PROSITE" id="PS50002"/>
    </source>
</evidence>